<dbReference type="GO" id="GO:0004170">
    <property type="term" value="F:dUTP diphosphatase activity"/>
    <property type="evidence" value="ECO:0007669"/>
    <property type="project" value="UniProtKB-EC"/>
</dbReference>
<dbReference type="AlphaFoldDB" id="A0A453N1Z5"/>
<feature type="compositionally biased region" description="Basic and acidic residues" evidence="5">
    <location>
        <begin position="45"/>
        <end position="55"/>
    </location>
</feature>
<organism evidence="7 8">
    <name type="scientific">Aegilops tauschii subsp. strangulata</name>
    <name type="common">Goatgrass</name>
    <dbReference type="NCBI Taxonomy" id="200361"/>
    <lineage>
        <taxon>Eukaryota</taxon>
        <taxon>Viridiplantae</taxon>
        <taxon>Streptophyta</taxon>
        <taxon>Embryophyta</taxon>
        <taxon>Tracheophyta</taxon>
        <taxon>Spermatophyta</taxon>
        <taxon>Magnoliopsida</taxon>
        <taxon>Liliopsida</taxon>
        <taxon>Poales</taxon>
        <taxon>Poaceae</taxon>
        <taxon>BOP clade</taxon>
        <taxon>Pooideae</taxon>
        <taxon>Triticodae</taxon>
        <taxon>Triticeae</taxon>
        <taxon>Triticinae</taxon>
        <taxon>Aegilops</taxon>
    </lineage>
</organism>
<dbReference type="Gene3D" id="2.70.40.10">
    <property type="match status" value="1"/>
</dbReference>
<dbReference type="GO" id="GO:0046081">
    <property type="term" value="P:dUTP catabolic process"/>
    <property type="evidence" value="ECO:0007669"/>
    <property type="project" value="InterPro"/>
</dbReference>
<dbReference type="PANTHER" id="PTHR11241">
    <property type="entry name" value="DEOXYURIDINE 5'-TRIPHOSPHATE NUCLEOTIDOHYDROLASE"/>
    <property type="match status" value="1"/>
</dbReference>
<dbReference type="PANTHER" id="PTHR11241:SF0">
    <property type="entry name" value="DEOXYURIDINE 5'-TRIPHOSPHATE NUCLEOTIDOHYDROLASE"/>
    <property type="match status" value="1"/>
</dbReference>
<reference evidence="7" key="3">
    <citation type="journal article" date="2017" name="Nature">
        <title>Genome sequence of the progenitor of the wheat D genome Aegilops tauschii.</title>
        <authorList>
            <person name="Luo M.C."/>
            <person name="Gu Y.Q."/>
            <person name="Puiu D."/>
            <person name="Wang H."/>
            <person name="Twardziok S.O."/>
            <person name="Deal K.R."/>
            <person name="Huo N."/>
            <person name="Zhu T."/>
            <person name="Wang L."/>
            <person name="Wang Y."/>
            <person name="McGuire P.E."/>
            <person name="Liu S."/>
            <person name="Long H."/>
            <person name="Ramasamy R.K."/>
            <person name="Rodriguez J.C."/>
            <person name="Van S.L."/>
            <person name="Yuan L."/>
            <person name="Wang Z."/>
            <person name="Xia Z."/>
            <person name="Xiao L."/>
            <person name="Anderson O.D."/>
            <person name="Ouyang S."/>
            <person name="Liang Y."/>
            <person name="Zimin A.V."/>
            <person name="Pertea G."/>
            <person name="Qi P."/>
            <person name="Bennetzen J.L."/>
            <person name="Dai X."/>
            <person name="Dawson M.W."/>
            <person name="Muller H.G."/>
            <person name="Kugler K."/>
            <person name="Rivarola-Duarte L."/>
            <person name="Spannagl M."/>
            <person name="Mayer K.F.X."/>
            <person name="Lu F.H."/>
            <person name="Bevan M.W."/>
            <person name="Leroy P."/>
            <person name="Li P."/>
            <person name="You F.M."/>
            <person name="Sun Q."/>
            <person name="Liu Z."/>
            <person name="Lyons E."/>
            <person name="Wicker T."/>
            <person name="Salzberg S.L."/>
            <person name="Devos K.M."/>
            <person name="Dvorak J."/>
        </authorList>
    </citation>
    <scope>NUCLEOTIDE SEQUENCE [LARGE SCALE GENOMIC DNA]</scope>
    <source>
        <strain evidence="7">cv. AL8/78</strain>
    </source>
</reference>
<dbReference type="SUPFAM" id="SSF51283">
    <property type="entry name" value="dUTPase-like"/>
    <property type="match status" value="1"/>
</dbReference>
<dbReference type="EC" id="3.6.1.23" evidence="3"/>
<dbReference type="Gramene" id="AET6Gv20187400.2">
    <property type="protein sequence ID" value="AET6Gv20187400.2"/>
    <property type="gene ID" value="AET6Gv20187400"/>
</dbReference>
<comment type="pathway">
    <text evidence="1">Pyrimidine metabolism; dUMP biosynthesis; dUMP from dCTP (dUTP route): step 2/2.</text>
</comment>
<keyword evidence="8" id="KW-1185">Reference proteome</keyword>
<dbReference type="GO" id="GO:0006226">
    <property type="term" value="P:dUMP biosynthetic process"/>
    <property type="evidence" value="ECO:0007669"/>
    <property type="project" value="InterPro"/>
</dbReference>
<dbReference type="InterPro" id="IPR036157">
    <property type="entry name" value="dUTPase-like_sf"/>
</dbReference>
<feature type="region of interest" description="Disordered" evidence="5">
    <location>
        <begin position="23"/>
        <end position="72"/>
    </location>
</feature>
<name>A0A453N1Z5_AEGTS</name>
<evidence type="ECO:0000259" key="6">
    <source>
        <dbReference type="Pfam" id="PF00692"/>
    </source>
</evidence>
<dbReference type="InterPro" id="IPR008181">
    <property type="entry name" value="dUTPase"/>
</dbReference>
<dbReference type="InterPro" id="IPR029054">
    <property type="entry name" value="dUTPase-like"/>
</dbReference>
<evidence type="ECO:0000256" key="2">
    <source>
        <dbReference type="ARBA" id="ARBA00006581"/>
    </source>
</evidence>
<dbReference type="Pfam" id="PF00692">
    <property type="entry name" value="dUTPase"/>
    <property type="match status" value="1"/>
</dbReference>
<evidence type="ECO:0000256" key="5">
    <source>
        <dbReference type="SAM" id="MobiDB-lite"/>
    </source>
</evidence>
<reference evidence="7" key="5">
    <citation type="journal article" date="2021" name="G3 (Bethesda)">
        <title>Aegilops tauschii genome assembly Aet v5.0 features greater sequence contiguity and improved annotation.</title>
        <authorList>
            <person name="Wang L."/>
            <person name="Zhu T."/>
            <person name="Rodriguez J.C."/>
            <person name="Deal K.R."/>
            <person name="Dubcovsky J."/>
            <person name="McGuire P.E."/>
            <person name="Lux T."/>
            <person name="Spannagl M."/>
            <person name="Mayer K.F.X."/>
            <person name="Baldrich P."/>
            <person name="Meyers B.C."/>
            <person name="Huo N."/>
            <person name="Gu Y.Q."/>
            <person name="Zhou H."/>
            <person name="Devos K.M."/>
            <person name="Bennetzen J.L."/>
            <person name="Unver T."/>
            <person name="Budak H."/>
            <person name="Gulick P.J."/>
            <person name="Galiba G."/>
            <person name="Kalapos B."/>
            <person name="Nelson D.R."/>
            <person name="Li P."/>
            <person name="You F.M."/>
            <person name="Luo M.C."/>
            <person name="Dvorak J."/>
        </authorList>
    </citation>
    <scope>NUCLEOTIDE SEQUENCE [LARGE SCALE GENOMIC DNA]</scope>
    <source>
        <strain evidence="7">cv. AL8/78</strain>
    </source>
</reference>
<reference evidence="7" key="4">
    <citation type="submission" date="2019-03" db="UniProtKB">
        <authorList>
            <consortium name="EnsemblPlants"/>
        </authorList>
    </citation>
    <scope>IDENTIFICATION</scope>
</reference>
<reference evidence="8" key="2">
    <citation type="journal article" date="2017" name="Nat. Plants">
        <title>The Aegilops tauschii genome reveals multiple impacts of transposons.</title>
        <authorList>
            <person name="Zhao G."/>
            <person name="Zou C."/>
            <person name="Li K."/>
            <person name="Wang K."/>
            <person name="Li T."/>
            <person name="Gao L."/>
            <person name="Zhang X."/>
            <person name="Wang H."/>
            <person name="Yang Z."/>
            <person name="Liu X."/>
            <person name="Jiang W."/>
            <person name="Mao L."/>
            <person name="Kong X."/>
            <person name="Jiao Y."/>
            <person name="Jia J."/>
        </authorList>
    </citation>
    <scope>NUCLEOTIDE SEQUENCE [LARGE SCALE GENOMIC DNA]</scope>
    <source>
        <strain evidence="8">cv. AL8/78</strain>
    </source>
</reference>
<keyword evidence="4" id="KW-0546">Nucleotide metabolism</keyword>
<protein>
    <recommendedName>
        <fullName evidence="3">dUTP diphosphatase</fullName>
        <ecNumber evidence="3">3.6.1.23</ecNumber>
    </recommendedName>
</protein>
<feature type="domain" description="dUTPase-like" evidence="6">
    <location>
        <begin position="227"/>
        <end position="289"/>
    </location>
</feature>
<dbReference type="GO" id="GO:0000287">
    <property type="term" value="F:magnesium ion binding"/>
    <property type="evidence" value="ECO:0007669"/>
    <property type="project" value="InterPro"/>
</dbReference>
<evidence type="ECO:0000256" key="1">
    <source>
        <dbReference type="ARBA" id="ARBA00005142"/>
    </source>
</evidence>
<dbReference type="STRING" id="200361.A0A453N1Z5"/>
<reference evidence="8" key="1">
    <citation type="journal article" date="2014" name="Science">
        <title>Ancient hybridizations among the ancestral genomes of bread wheat.</title>
        <authorList>
            <consortium name="International Wheat Genome Sequencing Consortium,"/>
            <person name="Marcussen T."/>
            <person name="Sandve S.R."/>
            <person name="Heier L."/>
            <person name="Spannagl M."/>
            <person name="Pfeifer M."/>
            <person name="Jakobsen K.S."/>
            <person name="Wulff B.B."/>
            <person name="Steuernagel B."/>
            <person name="Mayer K.F."/>
            <person name="Olsen O.A."/>
        </authorList>
    </citation>
    <scope>NUCLEOTIDE SEQUENCE [LARGE SCALE GENOMIC DNA]</scope>
    <source>
        <strain evidence="8">cv. AL8/78</strain>
    </source>
</reference>
<dbReference type="EnsemblPlants" id="AET6Gv20187400.2">
    <property type="protein sequence ID" value="AET6Gv20187400.2"/>
    <property type="gene ID" value="AET6Gv20187400"/>
</dbReference>
<accession>A0A453N1Z5</accession>
<evidence type="ECO:0000313" key="8">
    <source>
        <dbReference type="Proteomes" id="UP000015105"/>
    </source>
</evidence>
<comment type="similarity">
    <text evidence="2">Belongs to the dUTPase family.</text>
</comment>
<evidence type="ECO:0000256" key="3">
    <source>
        <dbReference type="ARBA" id="ARBA00012379"/>
    </source>
</evidence>
<dbReference type="Proteomes" id="UP000015105">
    <property type="component" value="Chromosome 6D"/>
</dbReference>
<evidence type="ECO:0000313" key="7">
    <source>
        <dbReference type="EnsemblPlants" id="AET6Gv20187400.2"/>
    </source>
</evidence>
<evidence type="ECO:0000256" key="4">
    <source>
        <dbReference type="ARBA" id="ARBA00023080"/>
    </source>
</evidence>
<proteinExistence type="inferred from homology"/>
<sequence>CRQDLSLSPIHAGILRRVAAHACSLPPPPGRPGPSRRPVRAAPRRGMEAGRRGGPEGEPSGGADGADQQAAGAWEEQCCRSRRWERAEEAAGWRSWRCSGDPRLRALSPVSPLRISPQPPQWFSMVVRKCCGLVCELQTLSSSKVISHMPTTKMHIYWLREQQHNSDDSANIYLQGPEGMLMLRKTLSYLQKEGTRPSSCLVAVSSFDSFVQQRGDLAFFMSRAKRVIDTDYDSLVGVVLFNQFEVDFDVKPSDRAARMIVHVVTMPDVAEVEDLDAIFRGEGRLGSSGV</sequence>